<keyword evidence="1" id="KW-0677">Repeat</keyword>
<dbReference type="EMBL" id="JAHHDY010000025">
    <property type="protein sequence ID" value="MBT3143380.1"/>
    <property type="molecule type" value="Genomic_DNA"/>
</dbReference>
<dbReference type="PANTHER" id="PTHR24171:SF10">
    <property type="entry name" value="ANKYRIN REPEAT DOMAIN-CONTAINING PROTEIN 29-LIKE"/>
    <property type="match status" value="1"/>
</dbReference>
<keyword evidence="6" id="KW-1185">Reference proteome</keyword>
<feature type="repeat" description="ANK" evidence="3">
    <location>
        <begin position="90"/>
        <end position="122"/>
    </location>
</feature>
<feature type="signal peptide" evidence="4">
    <location>
        <begin position="1"/>
        <end position="21"/>
    </location>
</feature>
<feature type="chain" id="PRO_5045246661" evidence="4">
    <location>
        <begin position="22"/>
        <end position="183"/>
    </location>
</feature>
<dbReference type="SMART" id="SM00248">
    <property type="entry name" value="ANK"/>
    <property type="match status" value="3"/>
</dbReference>
<comment type="caution">
    <text evidence="5">The sequence shown here is derived from an EMBL/GenBank/DDBJ whole genome shotgun (WGS) entry which is preliminary data.</text>
</comment>
<proteinExistence type="predicted"/>
<evidence type="ECO:0000256" key="4">
    <source>
        <dbReference type="SAM" id="SignalP"/>
    </source>
</evidence>
<organism evidence="5 6">
    <name type="scientific">Falsiruegeria litorea</name>
    <dbReference type="NCBI Taxonomy" id="1280831"/>
    <lineage>
        <taxon>Bacteria</taxon>
        <taxon>Pseudomonadati</taxon>
        <taxon>Pseudomonadota</taxon>
        <taxon>Alphaproteobacteria</taxon>
        <taxon>Rhodobacterales</taxon>
        <taxon>Roseobacteraceae</taxon>
        <taxon>Falsiruegeria</taxon>
    </lineage>
</organism>
<evidence type="ECO:0000256" key="1">
    <source>
        <dbReference type="ARBA" id="ARBA00022737"/>
    </source>
</evidence>
<reference evidence="5 6" key="1">
    <citation type="submission" date="2021-05" db="EMBL/GenBank/DDBJ databases">
        <title>Draft genomes of marine bacteria isolated from model chitin particles.</title>
        <authorList>
            <person name="Datta M.S."/>
            <person name="Schwartzman J.A."/>
            <person name="Cordero O."/>
        </authorList>
    </citation>
    <scope>NUCLEOTIDE SEQUENCE [LARGE SCALE GENOMIC DNA]</scope>
    <source>
        <strain evidence="5 6">4E07</strain>
    </source>
</reference>
<dbReference type="Pfam" id="PF12796">
    <property type="entry name" value="Ank_2"/>
    <property type="match status" value="1"/>
</dbReference>
<dbReference type="InterPro" id="IPR002110">
    <property type="entry name" value="Ankyrin_rpt"/>
</dbReference>
<name>A0ABS5WZZ0_9RHOB</name>
<dbReference type="PROSITE" id="PS50297">
    <property type="entry name" value="ANK_REP_REGION"/>
    <property type="match status" value="2"/>
</dbReference>
<dbReference type="Proteomes" id="UP000763802">
    <property type="component" value="Unassembled WGS sequence"/>
</dbReference>
<dbReference type="InterPro" id="IPR036770">
    <property type="entry name" value="Ankyrin_rpt-contain_sf"/>
</dbReference>
<gene>
    <name evidence="5" type="ORF">KL867_20160</name>
</gene>
<protein>
    <submittedName>
        <fullName evidence="5">Ankyrin repeat domain-containing protein</fullName>
    </submittedName>
</protein>
<keyword evidence="2 3" id="KW-0040">ANK repeat</keyword>
<evidence type="ECO:0000256" key="2">
    <source>
        <dbReference type="ARBA" id="ARBA00023043"/>
    </source>
</evidence>
<sequence length="183" mass="19126">MKHVYFAMASVLVFAANPVLGADECTDLCGAEFYLSATTAGVQQLIDQGVNVNARDEIGKSALHWVAGAKPEVIATLLAAGADVNAKDQWDRTPLHFVAATGTTENVRLLLDAGANVDAKTANDWTPIHGAAKFGSPENIIALLEAGADVAARTEMGETAFGLSANNQKLTGTEALKMLEDGQ</sequence>
<evidence type="ECO:0000313" key="6">
    <source>
        <dbReference type="Proteomes" id="UP000763802"/>
    </source>
</evidence>
<dbReference type="PROSITE" id="PS50088">
    <property type="entry name" value="ANK_REPEAT"/>
    <property type="match status" value="2"/>
</dbReference>
<dbReference type="Gene3D" id="1.25.40.20">
    <property type="entry name" value="Ankyrin repeat-containing domain"/>
    <property type="match status" value="1"/>
</dbReference>
<dbReference type="PANTHER" id="PTHR24171">
    <property type="entry name" value="ANKYRIN REPEAT DOMAIN-CONTAINING PROTEIN 39-RELATED"/>
    <property type="match status" value="1"/>
</dbReference>
<evidence type="ECO:0000313" key="5">
    <source>
        <dbReference type="EMBL" id="MBT3143380.1"/>
    </source>
</evidence>
<feature type="repeat" description="ANK" evidence="3">
    <location>
        <begin position="123"/>
        <end position="155"/>
    </location>
</feature>
<evidence type="ECO:0000256" key="3">
    <source>
        <dbReference type="PROSITE-ProRule" id="PRU00023"/>
    </source>
</evidence>
<keyword evidence="4" id="KW-0732">Signal</keyword>
<dbReference type="SUPFAM" id="SSF48403">
    <property type="entry name" value="Ankyrin repeat"/>
    <property type="match status" value="1"/>
</dbReference>
<accession>A0ABS5WZZ0</accession>